<feature type="compositionally biased region" description="Pro residues" evidence="2">
    <location>
        <begin position="119"/>
        <end position="128"/>
    </location>
</feature>
<dbReference type="Pfam" id="PF06297">
    <property type="entry name" value="PET"/>
    <property type="match status" value="1"/>
</dbReference>
<gene>
    <name evidence="4" type="ORF">TPSB3V08_LOCUS9</name>
</gene>
<feature type="region of interest" description="Disordered" evidence="2">
    <location>
        <begin position="102"/>
        <end position="159"/>
    </location>
</feature>
<dbReference type="PANTHER" id="PTHR24211:SF20">
    <property type="entry name" value="PROTEIN ESPINAS-RELATED"/>
    <property type="match status" value="1"/>
</dbReference>
<proteinExistence type="predicted"/>
<accession>A0A7R9GUA8</accession>
<reference evidence="4" key="1">
    <citation type="submission" date="2020-11" db="EMBL/GenBank/DDBJ databases">
        <authorList>
            <person name="Tran Van P."/>
        </authorList>
    </citation>
    <scope>NUCLEOTIDE SEQUENCE</scope>
</reference>
<sequence>MHPGNVPRLPNPSYTTPVGTWSNCQARLLWFASDGETIPSFSPACYSWHDDIFCLALAAILNGPVHQLAPVWPHHWTSLFVSVHRKVCRNCKCPREDHAGAMTSSIGNNNPLGQGAGPPSLPPHPLNLPDPTDKLLGKGVPYGQTSSDPHRHSQSDDDSGCALEEYTWVPPGLRPDQVSHPFSSFGPYAEHTRQPVLGAYNLEDMAHTSSLCDERRT</sequence>
<dbReference type="EMBL" id="OD000003">
    <property type="protein sequence ID" value="CAD7395092.1"/>
    <property type="molecule type" value="Genomic_DNA"/>
</dbReference>
<organism evidence="4">
    <name type="scientific">Timema poppense</name>
    <name type="common">Walking stick</name>
    <dbReference type="NCBI Taxonomy" id="170557"/>
    <lineage>
        <taxon>Eukaryota</taxon>
        <taxon>Metazoa</taxon>
        <taxon>Ecdysozoa</taxon>
        <taxon>Arthropoda</taxon>
        <taxon>Hexapoda</taxon>
        <taxon>Insecta</taxon>
        <taxon>Pterygota</taxon>
        <taxon>Neoptera</taxon>
        <taxon>Polyneoptera</taxon>
        <taxon>Phasmatodea</taxon>
        <taxon>Timematodea</taxon>
        <taxon>Timematoidea</taxon>
        <taxon>Timematidae</taxon>
        <taxon>Timema</taxon>
    </lineage>
</organism>
<feature type="compositionally biased region" description="Polar residues" evidence="2">
    <location>
        <begin position="102"/>
        <end position="112"/>
    </location>
</feature>
<evidence type="ECO:0000313" key="4">
    <source>
        <dbReference type="EMBL" id="CAD7395092.1"/>
    </source>
</evidence>
<protein>
    <recommendedName>
        <fullName evidence="3">PET domain-containing protein</fullName>
    </recommendedName>
</protein>
<keyword evidence="1" id="KW-0677">Repeat</keyword>
<dbReference type="AlphaFoldDB" id="A0A7R9GUA8"/>
<dbReference type="GO" id="GO:0008270">
    <property type="term" value="F:zinc ion binding"/>
    <property type="evidence" value="ECO:0007669"/>
    <property type="project" value="InterPro"/>
</dbReference>
<dbReference type="InterPro" id="IPR047120">
    <property type="entry name" value="Pk/Esn/Tes"/>
</dbReference>
<dbReference type="InterPro" id="IPR010442">
    <property type="entry name" value="PET_domain"/>
</dbReference>
<evidence type="ECO:0000256" key="2">
    <source>
        <dbReference type="SAM" id="MobiDB-lite"/>
    </source>
</evidence>
<feature type="domain" description="PET" evidence="3">
    <location>
        <begin position="150"/>
        <end position="183"/>
    </location>
</feature>
<name>A0A7R9GUA8_TIMPO</name>
<evidence type="ECO:0000256" key="1">
    <source>
        <dbReference type="ARBA" id="ARBA00022737"/>
    </source>
</evidence>
<evidence type="ECO:0000259" key="3">
    <source>
        <dbReference type="Pfam" id="PF06297"/>
    </source>
</evidence>
<dbReference type="PANTHER" id="PTHR24211">
    <property type="entry name" value="LIM DOMAIN-CONTAINING PROTEIN"/>
    <property type="match status" value="1"/>
</dbReference>